<feature type="domain" description="Peptidase C39-like" evidence="2">
    <location>
        <begin position="142"/>
        <end position="274"/>
    </location>
</feature>
<name>A0ABT2RQM9_9FIRM</name>
<dbReference type="EMBL" id="JAOQJU010000025">
    <property type="protein sequence ID" value="MCU6687722.1"/>
    <property type="molecule type" value="Genomic_DNA"/>
</dbReference>
<dbReference type="Gene3D" id="3.90.70.10">
    <property type="entry name" value="Cysteine proteinases"/>
    <property type="match status" value="1"/>
</dbReference>
<feature type="compositionally biased region" description="Basic and acidic residues" evidence="1">
    <location>
        <begin position="68"/>
        <end position="87"/>
    </location>
</feature>
<dbReference type="Pfam" id="PF13529">
    <property type="entry name" value="Peptidase_C39_2"/>
    <property type="match status" value="1"/>
</dbReference>
<feature type="region of interest" description="Disordered" evidence="1">
    <location>
        <begin position="53"/>
        <end position="90"/>
    </location>
</feature>
<comment type="caution">
    <text evidence="3">The sequence shown here is derived from an EMBL/GenBank/DDBJ whole genome shotgun (WGS) entry which is preliminary data.</text>
</comment>
<proteinExistence type="predicted"/>
<gene>
    <name evidence="3" type="ORF">OCV99_14515</name>
</gene>
<evidence type="ECO:0000256" key="1">
    <source>
        <dbReference type="SAM" id="MobiDB-lite"/>
    </source>
</evidence>
<accession>A0ABT2RQM9</accession>
<evidence type="ECO:0000259" key="2">
    <source>
        <dbReference type="Pfam" id="PF13529"/>
    </source>
</evidence>
<evidence type="ECO:0000313" key="4">
    <source>
        <dbReference type="Proteomes" id="UP001652431"/>
    </source>
</evidence>
<dbReference type="RefSeq" id="WP_227192849.1">
    <property type="nucleotide sequence ID" value="NZ_JAOQJU010000025.1"/>
</dbReference>
<dbReference type="InterPro" id="IPR039564">
    <property type="entry name" value="Peptidase_C39-like"/>
</dbReference>
<dbReference type="Proteomes" id="UP001652431">
    <property type="component" value="Unassembled WGS sequence"/>
</dbReference>
<keyword evidence="4" id="KW-1185">Reference proteome</keyword>
<evidence type="ECO:0000313" key="3">
    <source>
        <dbReference type="EMBL" id="MCU6687722.1"/>
    </source>
</evidence>
<organism evidence="3 4">
    <name type="scientific">Dorea acetigenes</name>
    <dbReference type="NCBI Taxonomy" id="2981787"/>
    <lineage>
        <taxon>Bacteria</taxon>
        <taxon>Bacillati</taxon>
        <taxon>Bacillota</taxon>
        <taxon>Clostridia</taxon>
        <taxon>Lachnospirales</taxon>
        <taxon>Lachnospiraceae</taxon>
        <taxon>Dorea</taxon>
    </lineage>
</organism>
<reference evidence="3 4" key="1">
    <citation type="journal article" date="2021" name="ISME Commun">
        <title>Automated analysis of genomic sequences facilitates high-throughput and comprehensive description of bacteria.</title>
        <authorList>
            <person name="Hitch T.C.A."/>
        </authorList>
    </citation>
    <scope>NUCLEOTIDE SEQUENCE [LARGE SCALE GENOMIC DNA]</scope>
    <source>
        <strain evidence="3 4">Sanger_03</strain>
    </source>
</reference>
<sequence>MREKDTHKNTIRHARGVQRRRQVLKRRCILGAAAVLLILAGSYAVKLVTEKPEEGVQTAAATDEIPEETPKKAEEEPEKTPEEKKEDELAEVWQSAAAAGAPQGILELLHKNDETIDFVRDYAEKKDNPPAEKIADAITPGEIPSLLQWDERWGYQSYGNSTIAASGCGPTCMAMVIAGLTGDVTATPYKLAQYSEQQGYVDEEGNTYWEFMNRASLFWEISVTESGRDDALIAQELAAGHPIICSVTQGEFTDAGHFIVLTGMNGEMVTVKDPFSIENTEKPWVYADIADQIAAIWIYSK</sequence>
<protein>
    <submittedName>
        <fullName evidence="3">C39 family peptidase</fullName>
    </submittedName>
</protein>